<evidence type="ECO:0000259" key="7">
    <source>
        <dbReference type="PROSITE" id="PS50850"/>
    </source>
</evidence>
<dbReference type="PANTHER" id="PTHR43124">
    <property type="entry name" value="PURINE EFFLUX PUMP PBUE"/>
    <property type="match status" value="1"/>
</dbReference>
<comment type="caution">
    <text evidence="8">The sequence shown here is derived from an EMBL/GenBank/DDBJ whole genome shotgun (WGS) entry which is preliminary data.</text>
</comment>
<feature type="transmembrane region" description="Helical" evidence="6">
    <location>
        <begin position="203"/>
        <end position="223"/>
    </location>
</feature>
<sequence>MADENRFLITVLSACNFVIGMGAFVVIGLLAPVGEALGVTTAQAGYLMTIYAIAYAILSPVLVSWTGGLGRRRVLAIGMGLFGFGALCSALAPGIGWLYAARVVMAAGAGMFTPVSAAVAAGLSAPQERGRVLAAVVFGLTLAQVFGVPTGSWVAYTFGWRFAFWLVLALAAVAGWLVWTRVPKGLRFQPVSLGDLGVVLRDGLVMGAVLFTASFLGAIYVLFTFFQPLLSATMGFERDGITLALLVFGIGAVAGNILGGFLADRIGPVRTLVILSLSQIVILPFFSILPLPVWLLFAVIFFWSVFGWSFMAAQQLRLLSLAPDSASVVLALNAAAIYVGTAAGSAVGAQVLAVGGLNLLGVAASVAALGTLGHILWSHRAATLRTTAV</sequence>
<accession>A0A369TSJ5</accession>
<keyword evidence="4 6" id="KW-1133">Transmembrane helix</keyword>
<feature type="transmembrane region" description="Helical" evidence="6">
    <location>
        <begin position="294"/>
        <end position="313"/>
    </location>
</feature>
<dbReference type="InterPro" id="IPR011701">
    <property type="entry name" value="MFS"/>
</dbReference>
<dbReference type="RefSeq" id="WP_114509139.1">
    <property type="nucleotide sequence ID" value="NZ_QPMK01000001.1"/>
</dbReference>
<dbReference type="InterPro" id="IPR036259">
    <property type="entry name" value="MFS_trans_sf"/>
</dbReference>
<gene>
    <name evidence="8" type="ORF">DU478_01440</name>
</gene>
<feature type="domain" description="Major facilitator superfamily (MFS) profile" evidence="7">
    <location>
        <begin position="8"/>
        <end position="382"/>
    </location>
</feature>
<dbReference type="SUPFAM" id="SSF103473">
    <property type="entry name" value="MFS general substrate transporter"/>
    <property type="match status" value="1"/>
</dbReference>
<evidence type="ECO:0000256" key="2">
    <source>
        <dbReference type="ARBA" id="ARBA00022475"/>
    </source>
</evidence>
<dbReference type="OrthoDB" id="9788453at2"/>
<dbReference type="GO" id="GO:0022857">
    <property type="term" value="F:transmembrane transporter activity"/>
    <property type="evidence" value="ECO:0007669"/>
    <property type="project" value="InterPro"/>
</dbReference>
<reference evidence="8 9" key="1">
    <citation type="submission" date="2018-07" db="EMBL/GenBank/DDBJ databases">
        <title>Thalassococcus profundi sp. nov., a marine bacterium isolated from deep seawater of Okinawa Trough.</title>
        <authorList>
            <person name="Yu M."/>
        </authorList>
    </citation>
    <scope>NUCLEOTIDE SEQUENCE [LARGE SCALE GENOMIC DNA]</scope>
    <source>
        <strain evidence="8 9">WRAS1</strain>
    </source>
</reference>
<organism evidence="8 9">
    <name type="scientific">Thalassococcus profundi</name>
    <dbReference type="NCBI Taxonomy" id="2282382"/>
    <lineage>
        <taxon>Bacteria</taxon>
        <taxon>Pseudomonadati</taxon>
        <taxon>Pseudomonadota</taxon>
        <taxon>Alphaproteobacteria</taxon>
        <taxon>Rhodobacterales</taxon>
        <taxon>Roseobacteraceae</taxon>
        <taxon>Thalassococcus</taxon>
    </lineage>
</organism>
<evidence type="ECO:0000256" key="3">
    <source>
        <dbReference type="ARBA" id="ARBA00022692"/>
    </source>
</evidence>
<evidence type="ECO:0000256" key="4">
    <source>
        <dbReference type="ARBA" id="ARBA00022989"/>
    </source>
</evidence>
<dbReference type="AlphaFoldDB" id="A0A369TSJ5"/>
<keyword evidence="3 6" id="KW-0812">Transmembrane</keyword>
<evidence type="ECO:0000256" key="1">
    <source>
        <dbReference type="ARBA" id="ARBA00004651"/>
    </source>
</evidence>
<name>A0A369TSJ5_9RHOB</name>
<comment type="subcellular location">
    <subcellularLocation>
        <location evidence="1">Cell membrane</location>
        <topology evidence="1">Multi-pass membrane protein</topology>
    </subcellularLocation>
</comment>
<dbReference type="Pfam" id="PF07690">
    <property type="entry name" value="MFS_1"/>
    <property type="match status" value="1"/>
</dbReference>
<dbReference type="InterPro" id="IPR050189">
    <property type="entry name" value="MFS_Efflux_Transporters"/>
</dbReference>
<dbReference type="EMBL" id="QPMK01000001">
    <property type="protein sequence ID" value="RDD68160.1"/>
    <property type="molecule type" value="Genomic_DNA"/>
</dbReference>
<keyword evidence="2" id="KW-1003">Cell membrane</keyword>
<feature type="transmembrane region" description="Helical" evidence="6">
    <location>
        <begin position="162"/>
        <end position="182"/>
    </location>
</feature>
<dbReference type="CDD" id="cd17324">
    <property type="entry name" value="MFS_NepI_like"/>
    <property type="match status" value="1"/>
</dbReference>
<keyword evidence="5 6" id="KW-0472">Membrane</keyword>
<evidence type="ECO:0000313" key="9">
    <source>
        <dbReference type="Proteomes" id="UP000253977"/>
    </source>
</evidence>
<keyword evidence="9" id="KW-1185">Reference proteome</keyword>
<dbReference type="Gene3D" id="1.20.1250.20">
    <property type="entry name" value="MFS general substrate transporter like domains"/>
    <property type="match status" value="1"/>
</dbReference>
<feature type="transmembrane region" description="Helical" evidence="6">
    <location>
        <begin position="75"/>
        <end position="99"/>
    </location>
</feature>
<feature type="transmembrane region" description="Helical" evidence="6">
    <location>
        <begin position="43"/>
        <end position="63"/>
    </location>
</feature>
<proteinExistence type="predicted"/>
<evidence type="ECO:0000256" key="6">
    <source>
        <dbReference type="SAM" id="Phobius"/>
    </source>
</evidence>
<feature type="transmembrane region" description="Helical" evidence="6">
    <location>
        <begin position="105"/>
        <end position="125"/>
    </location>
</feature>
<dbReference type="GO" id="GO:0005886">
    <property type="term" value="C:plasma membrane"/>
    <property type="evidence" value="ECO:0007669"/>
    <property type="project" value="UniProtKB-SubCell"/>
</dbReference>
<dbReference type="PROSITE" id="PS50850">
    <property type="entry name" value="MFS"/>
    <property type="match status" value="1"/>
</dbReference>
<protein>
    <submittedName>
        <fullName evidence="8">MFS transporter</fullName>
    </submittedName>
</protein>
<feature type="transmembrane region" description="Helical" evidence="6">
    <location>
        <begin position="7"/>
        <end position="31"/>
    </location>
</feature>
<feature type="transmembrane region" description="Helical" evidence="6">
    <location>
        <begin position="359"/>
        <end position="377"/>
    </location>
</feature>
<dbReference type="Proteomes" id="UP000253977">
    <property type="component" value="Unassembled WGS sequence"/>
</dbReference>
<dbReference type="InterPro" id="IPR020846">
    <property type="entry name" value="MFS_dom"/>
</dbReference>
<feature type="transmembrane region" description="Helical" evidence="6">
    <location>
        <begin position="325"/>
        <end position="347"/>
    </location>
</feature>
<feature type="transmembrane region" description="Helical" evidence="6">
    <location>
        <begin position="132"/>
        <end position="156"/>
    </location>
</feature>
<evidence type="ECO:0000256" key="5">
    <source>
        <dbReference type="ARBA" id="ARBA00023136"/>
    </source>
</evidence>
<feature type="transmembrane region" description="Helical" evidence="6">
    <location>
        <begin position="243"/>
        <end position="262"/>
    </location>
</feature>
<dbReference type="PANTHER" id="PTHR43124:SF10">
    <property type="entry name" value="PURINE EFFLUX PUMP PBUE"/>
    <property type="match status" value="1"/>
</dbReference>
<evidence type="ECO:0000313" key="8">
    <source>
        <dbReference type="EMBL" id="RDD68160.1"/>
    </source>
</evidence>